<sequence length="211" mass="20355">MLVPAGQAVIGAIAGPGQLGRIMGALGVVVSLGPAVGPAVGGLLLLPLYLQLAADRDGAQTGLLLLTMGLGSAGALYVGGALTDRHGAGPVVLVGAGLLVATTVPFLFLSGTPATPVLVALLVARGVGTAWAQTPAMTAAYASVTAERIGDATTLVNIVQRVGGAIGAAGLAAVLAQTGGTGPGAYTWAFAALTAVSALIPVSATGMLRRS</sequence>
<dbReference type="RefSeq" id="WP_179641199.1">
    <property type="nucleotide sequence ID" value="NZ_BAAAYY010000004.1"/>
</dbReference>
<evidence type="ECO:0000313" key="7">
    <source>
        <dbReference type="EMBL" id="NYE48388.1"/>
    </source>
</evidence>
<dbReference type="GO" id="GO:0022857">
    <property type="term" value="F:transmembrane transporter activity"/>
    <property type="evidence" value="ECO:0007669"/>
    <property type="project" value="InterPro"/>
</dbReference>
<reference evidence="7 8" key="1">
    <citation type="submission" date="2020-07" db="EMBL/GenBank/DDBJ databases">
        <title>Sequencing the genomes of 1000 actinobacteria strains.</title>
        <authorList>
            <person name="Klenk H.-P."/>
        </authorList>
    </citation>
    <scope>NUCLEOTIDE SEQUENCE [LARGE SCALE GENOMIC DNA]</scope>
    <source>
        <strain evidence="7 8">CXB654</strain>
    </source>
</reference>
<dbReference type="Pfam" id="PF07690">
    <property type="entry name" value="MFS_1"/>
    <property type="match status" value="1"/>
</dbReference>
<dbReference type="AlphaFoldDB" id="A0A852TWS9"/>
<feature type="transmembrane region" description="Helical" evidence="5">
    <location>
        <begin position="88"/>
        <end position="109"/>
    </location>
</feature>
<keyword evidence="4 5" id="KW-0472">Membrane</keyword>
<feature type="transmembrane region" description="Helical" evidence="5">
    <location>
        <begin position="188"/>
        <end position="208"/>
    </location>
</feature>
<keyword evidence="8" id="KW-1185">Reference proteome</keyword>
<evidence type="ECO:0000256" key="4">
    <source>
        <dbReference type="ARBA" id="ARBA00023136"/>
    </source>
</evidence>
<organism evidence="7 8">
    <name type="scientific">Spinactinospora alkalitolerans</name>
    <dbReference type="NCBI Taxonomy" id="687207"/>
    <lineage>
        <taxon>Bacteria</taxon>
        <taxon>Bacillati</taxon>
        <taxon>Actinomycetota</taxon>
        <taxon>Actinomycetes</taxon>
        <taxon>Streptosporangiales</taxon>
        <taxon>Nocardiopsidaceae</taxon>
        <taxon>Spinactinospora</taxon>
    </lineage>
</organism>
<keyword evidence="3 5" id="KW-1133">Transmembrane helix</keyword>
<name>A0A852TWS9_9ACTN</name>
<evidence type="ECO:0000256" key="2">
    <source>
        <dbReference type="ARBA" id="ARBA00022692"/>
    </source>
</evidence>
<dbReference type="Gene3D" id="1.20.1250.20">
    <property type="entry name" value="MFS general substrate transporter like domains"/>
    <property type="match status" value="1"/>
</dbReference>
<evidence type="ECO:0000259" key="6">
    <source>
        <dbReference type="PROSITE" id="PS50850"/>
    </source>
</evidence>
<dbReference type="GO" id="GO:0005886">
    <property type="term" value="C:plasma membrane"/>
    <property type="evidence" value="ECO:0007669"/>
    <property type="project" value="UniProtKB-SubCell"/>
</dbReference>
<dbReference type="SUPFAM" id="SSF103473">
    <property type="entry name" value="MFS general substrate transporter"/>
    <property type="match status" value="1"/>
</dbReference>
<feature type="domain" description="Major facilitator superfamily (MFS) profile" evidence="6">
    <location>
        <begin position="13"/>
        <end position="211"/>
    </location>
</feature>
<dbReference type="PROSITE" id="PS50850">
    <property type="entry name" value="MFS"/>
    <property type="match status" value="1"/>
</dbReference>
<proteinExistence type="predicted"/>
<dbReference type="Proteomes" id="UP000589036">
    <property type="component" value="Unassembled WGS sequence"/>
</dbReference>
<keyword evidence="2 5" id="KW-0812">Transmembrane</keyword>
<dbReference type="EMBL" id="JACCCC010000001">
    <property type="protein sequence ID" value="NYE48388.1"/>
    <property type="molecule type" value="Genomic_DNA"/>
</dbReference>
<comment type="caution">
    <text evidence="7">The sequence shown here is derived from an EMBL/GenBank/DDBJ whole genome shotgun (WGS) entry which is preliminary data.</text>
</comment>
<evidence type="ECO:0000313" key="8">
    <source>
        <dbReference type="Proteomes" id="UP000589036"/>
    </source>
</evidence>
<evidence type="ECO:0000256" key="5">
    <source>
        <dbReference type="SAM" id="Phobius"/>
    </source>
</evidence>
<dbReference type="InterPro" id="IPR020846">
    <property type="entry name" value="MFS_dom"/>
</dbReference>
<feature type="transmembrane region" description="Helical" evidence="5">
    <location>
        <begin position="158"/>
        <end position="176"/>
    </location>
</feature>
<gene>
    <name evidence="7" type="ORF">HDA32_003508</name>
</gene>
<dbReference type="PANTHER" id="PTHR23501">
    <property type="entry name" value="MAJOR FACILITATOR SUPERFAMILY"/>
    <property type="match status" value="1"/>
</dbReference>
<comment type="subcellular location">
    <subcellularLocation>
        <location evidence="1">Cell membrane</location>
        <topology evidence="1">Multi-pass membrane protein</topology>
    </subcellularLocation>
</comment>
<dbReference type="InterPro" id="IPR036259">
    <property type="entry name" value="MFS_trans_sf"/>
</dbReference>
<feature type="transmembrane region" description="Helical" evidence="5">
    <location>
        <begin position="62"/>
        <end position="82"/>
    </location>
</feature>
<protein>
    <submittedName>
        <fullName evidence="7">Putative MFS family arabinose efflux permease</fullName>
    </submittedName>
</protein>
<accession>A0A852TWS9</accession>
<evidence type="ECO:0000256" key="1">
    <source>
        <dbReference type="ARBA" id="ARBA00004651"/>
    </source>
</evidence>
<evidence type="ECO:0000256" key="3">
    <source>
        <dbReference type="ARBA" id="ARBA00022989"/>
    </source>
</evidence>
<feature type="transmembrane region" description="Helical" evidence="5">
    <location>
        <begin position="25"/>
        <end position="50"/>
    </location>
</feature>
<dbReference type="InterPro" id="IPR011701">
    <property type="entry name" value="MFS"/>
</dbReference>
<dbReference type="PANTHER" id="PTHR23501:SF1">
    <property type="entry name" value="TRANSPORT PROTEIN HSRA-RELATED"/>
    <property type="match status" value="1"/>
</dbReference>